<proteinExistence type="predicted"/>
<comment type="caution">
    <text evidence="1">The sequence shown here is derived from an EMBL/GenBank/DDBJ whole genome shotgun (WGS) entry which is preliminary data.</text>
</comment>
<evidence type="ECO:0000313" key="2">
    <source>
        <dbReference type="Proteomes" id="UP001283361"/>
    </source>
</evidence>
<dbReference type="Proteomes" id="UP001283361">
    <property type="component" value="Unassembled WGS sequence"/>
</dbReference>
<protein>
    <submittedName>
        <fullName evidence="1">Uncharacterized protein</fullName>
    </submittedName>
</protein>
<keyword evidence="2" id="KW-1185">Reference proteome</keyword>
<organism evidence="1 2">
    <name type="scientific">Elysia crispata</name>
    <name type="common">lettuce slug</name>
    <dbReference type="NCBI Taxonomy" id="231223"/>
    <lineage>
        <taxon>Eukaryota</taxon>
        <taxon>Metazoa</taxon>
        <taxon>Spiralia</taxon>
        <taxon>Lophotrochozoa</taxon>
        <taxon>Mollusca</taxon>
        <taxon>Gastropoda</taxon>
        <taxon>Heterobranchia</taxon>
        <taxon>Euthyneura</taxon>
        <taxon>Panpulmonata</taxon>
        <taxon>Sacoglossa</taxon>
        <taxon>Placobranchoidea</taxon>
        <taxon>Plakobranchidae</taxon>
        <taxon>Elysia</taxon>
    </lineage>
</organism>
<accession>A0AAE1AQ01</accession>
<dbReference type="EMBL" id="JAWDGP010001468">
    <property type="protein sequence ID" value="KAK3791590.1"/>
    <property type="molecule type" value="Genomic_DNA"/>
</dbReference>
<gene>
    <name evidence="1" type="ORF">RRG08_002945</name>
</gene>
<dbReference type="AlphaFoldDB" id="A0AAE1AQ01"/>
<name>A0AAE1AQ01_9GAST</name>
<reference evidence="1" key="1">
    <citation type="journal article" date="2023" name="G3 (Bethesda)">
        <title>A reference genome for the long-term kleptoplast-retaining sea slug Elysia crispata morphotype clarki.</title>
        <authorList>
            <person name="Eastman K.E."/>
            <person name="Pendleton A.L."/>
            <person name="Shaikh M.A."/>
            <person name="Suttiyut T."/>
            <person name="Ogas R."/>
            <person name="Tomko P."/>
            <person name="Gavelis G."/>
            <person name="Widhalm J.R."/>
            <person name="Wisecaver J.H."/>
        </authorList>
    </citation>
    <scope>NUCLEOTIDE SEQUENCE</scope>
    <source>
        <strain evidence="1">ECLA1</strain>
    </source>
</reference>
<sequence>MTNTSELGYAIILALAQAKTLENIPISQRHNTESGLDCLGLNQAGTAEHCLDFLLTKRPKVSTSPTVWSIFTGVGGRAWTGEPLTVLTPPDQTGLSGHR</sequence>
<evidence type="ECO:0000313" key="1">
    <source>
        <dbReference type="EMBL" id="KAK3791590.1"/>
    </source>
</evidence>